<proteinExistence type="predicted"/>
<comment type="caution">
    <text evidence="2">The sequence shown here is derived from an EMBL/GenBank/DDBJ whole genome shotgun (WGS) entry which is preliminary data.</text>
</comment>
<organism evidence="2 3">
    <name type="scientific">Trifolium medium</name>
    <dbReference type="NCBI Taxonomy" id="97028"/>
    <lineage>
        <taxon>Eukaryota</taxon>
        <taxon>Viridiplantae</taxon>
        <taxon>Streptophyta</taxon>
        <taxon>Embryophyta</taxon>
        <taxon>Tracheophyta</taxon>
        <taxon>Spermatophyta</taxon>
        <taxon>Magnoliopsida</taxon>
        <taxon>eudicotyledons</taxon>
        <taxon>Gunneridae</taxon>
        <taxon>Pentapetalae</taxon>
        <taxon>rosids</taxon>
        <taxon>fabids</taxon>
        <taxon>Fabales</taxon>
        <taxon>Fabaceae</taxon>
        <taxon>Papilionoideae</taxon>
        <taxon>50 kb inversion clade</taxon>
        <taxon>NPAAA clade</taxon>
        <taxon>Hologalegina</taxon>
        <taxon>IRL clade</taxon>
        <taxon>Trifolieae</taxon>
        <taxon>Trifolium</taxon>
    </lineage>
</organism>
<dbReference type="EMBL" id="LXQA010465026">
    <property type="protein sequence ID" value="MCI53558.1"/>
    <property type="molecule type" value="Genomic_DNA"/>
</dbReference>
<protein>
    <submittedName>
        <fullName evidence="2">Uncharacterized protein</fullName>
    </submittedName>
</protein>
<evidence type="ECO:0000256" key="1">
    <source>
        <dbReference type="SAM" id="MobiDB-lite"/>
    </source>
</evidence>
<name>A0A392SXI8_9FABA</name>
<reference evidence="2 3" key="1">
    <citation type="journal article" date="2018" name="Front. Plant Sci.">
        <title>Red Clover (Trifolium pratense) and Zigzag Clover (T. medium) - A Picture of Genomic Similarities and Differences.</title>
        <authorList>
            <person name="Dluhosova J."/>
            <person name="Istvanek J."/>
            <person name="Nedelnik J."/>
            <person name="Repkova J."/>
        </authorList>
    </citation>
    <scope>NUCLEOTIDE SEQUENCE [LARGE SCALE GENOMIC DNA]</scope>
    <source>
        <strain evidence="3">cv. 10/8</strain>
        <tissue evidence="2">Leaf</tissue>
    </source>
</reference>
<feature type="non-terminal residue" evidence="2">
    <location>
        <position position="1"/>
    </location>
</feature>
<accession>A0A392SXI8</accession>
<dbReference type="Proteomes" id="UP000265520">
    <property type="component" value="Unassembled WGS sequence"/>
</dbReference>
<feature type="region of interest" description="Disordered" evidence="1">
    <location>
        <begin position="1"/>
        <end position="39"/>
    </location>
</feature>
<feature type="compositionally biased region" description="Polar residues" evidence="1">
    <location>
        <begin position="15"/>
        <end position="26"/>
    </location>
</feature>
<evidence type="ECO:0000313" key="2">
    <source>
        <dbReference type="EMBL" id="MCI53558.1"/>
    </source>
</evidence>
<keyword evidence="3" id="KW-1185">Reference proteome</keyword>
<dbReference type="AlphaFoldDB" id="A0A392SXI8"/>
<feature type="compositionally biased region" description="Basic and acidic residues" evidence="1">
    <location>
        <begin position="1"/>
        <end position="14"/>
    </location>
</feature>
<sequence length="39" mass="4273">CSEASFEHKVKGIEKSTSTTDANDNQPIHPVEAEGQYSH</sequence>
<evidence type="ECO:0000313" key="3">
    <source>
        <dbReference type="Proteomes" id="UP000265520"/>
    </source>
</evidence>